<sequence length="83" mass="9705">MYYEMNKFHIGKIKEGFEEKIKGIDVWLEEGELIYVLSELFDPEDPDVIIYFVIMLPVVKDVLTVDADFVKVLSRGTVSRFPF</sequence>
<evidence type="ECO:0000313" key="1">
    <source>
        <dbReference type="EMBL" id="MBS4193728.1"/>
    </source>
</evidence>
<dbReference type="EMBL" id="JAGYPG010000001">
    <property type="protein sequence ID" value="MBS4193728.1"/>
    <property type="molecule type" value="Genomic_DNA"/>
</dbReference>
<reference evidence="1 2" key="1">
    <citation type="submission" date="2021-05" db="EMBL/GenBank/DDBJ databases">
        <title>Novel Bacillus species.</title>
        <authorList>
            <person name="Liu G."/>
        </authorList>
    </citation>
    <scope>NUCLEOTIDE SEQUENCE [LARGE SCALE GENOMIC DNA]</scope>
    <source>
        <strain evidence="2">FJAT-49780</strain>
    </source>
</reference>
<evidence type="ECO:0000313" key="2">
    <source>
        <dbReference type="Proteomes" id="UP000681414"/>
    </source>
</evidence>
<keyword evidence="2" id="KW-1185">Reference proteome</keyword>
<organism evidence="1 2">
    <name type="scientific">Lederbergia citri</name>
    <dbReference type="NCBI Taxonomy" id="2833580"/>
    <lineage>
        <taxon>Bacteria</taxon>
        <taxon>Bacillati</taxon>
        <taxon>Bacillota</taxon>
        <taxon>Bacilli</taxon>
        <taxon>Bacillales</taxon>
        <taxon>Bacillaceae</taxon>
        <taxon>Lederbergia</taxon>
    </lineage>
</organism>
<protein>
    <submittedName>
        <fullName evidence="1">Uncharacterized protein</fullName>
    </submittedName>
</protein>
<dbReference type="Proteomes" id="UP000681414">
    <property type="component" value="Unassembled WGS sequence"/>
</dbReference>
<gene>
    <name evidence="1" type="ORF">KHA97_01415</name>
</gene>
<proteinExistence type="predicted"/>
<comment type="caution">
    <text evidence="1">The sequence shown here is derived from an EMBL/GenBank/DDBJ whole genome shotgun (WGS) entry which is preliminary data.</text>
</comment>
<dbReference type="RefSeq" id="WP_066294716.1">
    <property type="nucleotide sequence ID" value="NZ_JAGYPG010000001.1"/>
</dbReference>
<dbReference type="AlphaFoldDB" id="A0A942YEB5"/>
<accession>A0A942YEB5</accession>
<name>A0A942YEB5_9BACI</name>